<evidence type="ECO:0000313" key="3">
    <source>
        <dbReference type="EMBL" id="MTH29204.1"/>
    </source>
</evidence>
<accession>A0A7K1GLU7</accession>
<dbReference type="GO" id="GO:0003676">
    <property type="term" value="F:nucleic acid binding"/>
    <property type="evidence" value="ECO:0007669"/>
    <property type="project" value="InterPro"/>
</dbReference>
<gene>
    <name evidence="3" type="ORF">GJV77_04615</name>
</gene>
<reference evidence="3 4" key="1">
    <citation type="journal article" date="2006" name="Int. J. Syst. Evol. Microbiol.">
        <title>Myroides pelagicus sp. nov., isolated from seawater in Thailand.</title>
        <authorList>
            <person name="Yoon J."/>
            <person name="Maneerat S."/>
            <person name="Kawai F."/>
            <person name="Yokota A."/>
        </authorList>
    </citation>
    <scope>NUCLEOTIDE SEQUENCE [LARGE SCALE GENOMIC DNA]</scope>
    <source>
        <strain evidence="3 4">SM1T</strain>
    </source>
</reference>
<dbReference type="SUPFAM" id="SSF53098">
    <property type="entry name" value="Ribonuclease H-like"/>
    <property type="match status" value="1"/>
</dbReference>
<comment type="caution">
    <text evidence="3">The sequence shown here is derived from an EMBL/GenBank/DDBJ whole genome shotgun (WGS) entry which is preliminary data.</text>
</comment>
<protein>
    <recommendedName>
        <fullName evidence="2">RNase H type-1 domain-containing protein</fullName>
    </recommendedName>
</protein>
<feature type="region of interest" description="Disordered" evidence="1">
    <location>
        <begin position="229"/>
        <end position="248"/>
    </location>
</feature>
<dbReference type="Pfam" id="PF00075">
    <property type="entry name" value="RNase_H"/>
    <property type="match status" value="1"/>
</dbReference>
<name>A0A7K1GLU7_9FLAO</name>
<evidence type="ECO:0000313" key="4">
    <source>
        <dbReference type="Proteomes" id="UP000488936"/>
    </source>
</evidence>
<dbReference type="InterPro" id="IPR036397">
    <property type="entry name" value="RNaseH_sf"/>
</dbReference>
<dbReference type="InterPro" id="IPR012337">
    <property type="entry name" value="RNaseH-like_sf"/>
</dbReference>
<dbReference type="RefSeq" id="WP_155035239.1">
    <property type="nucleotide sequence ID" value="NZ_JBHTIG010000050.1"/>
</dbReference>
<sequence>MKYHIDLYASVKININSDAKAYANILCLGDRCKSFAEGFSENSQSRISLMGIVKGLEQIKQAAVVTIHSSSKYVWNTYEKGWLVRWRANNWLKKDGEPPLNLDLWKRFALQLDRHQIQFNYVPYKQENAYLAKAKALGAEALVSSALKVDEVYHMYLEELNLHLNAVPEIVALDEQEQAVVSVVDTTQEAKITEGVDQFIEEDSFTEIEIVADKEDTSIVPPAFESLASLEDEEEDTEQEEEDSQVNSRPTILQKMPSEIKVLVGIRDLLNKYFASHTSQEILRSTDLYDLIKKNKVLKERFPHSVLLNSFLRRQHQEGILKQIIPNCCVDTFNEDFYQWRFHRL</sequence>
<dbReference type="Proteomes" id="UP000488936">
    <property type="component" value="Unassembled WGS sequence"/>
</dbReference>
<evidence type="ECO:0000259" key="2">
    <source>
        <dbReference type="PROSITE" id="PS50879"/>
    </source>
</evidence>
<dbReference type="PROSITE" id="PS50879">
    <property type="entry name" value="RNASE_H_1"/>
    <property type="match status" value="1"/>
</dbReference>
<dbReference type="AlphaFoldDB" id="A0A7K1GLU7"/>
<feature type="domain" description="RNase H type-1" evidence="2">
    <location>
        <begin position="9"/>
        <end position="143"/>
    </location>
</feature>
<dbReference type="Gene3D" id="3.30.420.10">
    <property type="entry name" value="Ribonuclease H-like superfamily/Ribonuclease H"/>
    <property type="match status" value="1"/>
</dbReference>
<dbReference type="OrthoDB" id="1426301at2"/>
<dbReference type="GO" id="GO:0004523">
    <property type="term" value="F:RNA-DNA hybrid ribonuclease activity"/>
    <property type="evidence" value="ECO:0007669"/>
    <property type="project" value="InterPro"/>
</dbReference>
<feature type="compositionally biased region" description="Acidic residues" evidence="1">
    <location>
        <begin position="230"/>
        <end position="244"/>
    </location>
</feature>
<organism evidence="3 4">
    <name type="scientific">Myroides pelagicus</name>
    <dbReference type="NCBI Taxonomy" id="270914"/>
    <lineage>
        <taxon>Bacteria</taxon>
        <taxon>Pseudomonadati</taxon>
        <taxon>Bacteroidota</taxon>
        <taxon>Flavobacteriia</taxon>
        <taxon>Flavobacteriales</taxon>
        <taxon>Flavobacteriaceae</taxon>
        <taxon>Myroides</taxon>
    </lineage>
</organism>
<dbReference type="EMBL" id="WMJY01000007">
    <property type="protein sequence ID" value="MTH29204.1"/>
    <property type="molecule type" value="Genomic_DNA"/>
</dbReference>
<evidence type="ECO:0000256" key="1">
    <source>
        <dbReference type="SAM" id="MobiDB-lite"/>
    </source>
</evidence>
<dbReference type="InterPro" id="IPR002156">
    <property type="entry name" value="RNaseH_domain"/>
</dbReference>
<proteinExistence type="predicted"/>
<keyword evidence="4" id="KW-1185">Reference proteome</keyword>